<dbReference type="InterPro" id="IPR013361">
    <property type="entry name" value="Pilus_CpaD"/>
</dbReference>
<protein>
    <submittedName>
        <fullName evidence="1">CpaD family pilus assembly protein</fullName>
    </submittedName>
</protein>
<proteinExistence type="predicted"/>
<dbReference type="EMBL" id="JAOCZP010000004">
    <property type="protein sequence ID" value="MCT7376189.1"/>
    <property type="molecule type" value="Genomic_DNA"/>
</dbReference>
<sequence>MFDLRVKRGLLPLVAIAVAGVLSGCTNRDSVVVGAVPDDYRTRHPIVIEEKNEVLDLPVGASSHRMTWHQKAALGGFLDRYEDSGGAVVTMQIPEGAANSAAAHSVSNDFAALLHRYGVPKGYVHILAYQARPEDTPPIRLSYPVVKAAVGPCGRWPEDLMDTTENRNYANFGCSYQNNLAAQVANPADILGPRKMTPIDAENRDSAIGDYKAREVDDDFRARSEVDY</sequence>
<evidence type="ECO:0000313" key="1">
    <source>
        <dbReference type="EMBL" id="MCT7376189.1"/>
    </source>
</evidence>
<dbReference type="PROSITE" id="PS51257">
    <property type="entry name" value="PROKAR_LIPOPROTEIN"/>
    <property type="match status" value="1"/>
</dbReference>
<gene>
    <name evidence="1" type="ORF">N5A92_14220</name>
</gene>
<evidence type="ECO:0000313" key="2">
    <source>
        <dbReference type="Proteomes" id="UP001320831"/>
    </source>
</evidence>
<accession>A0ABT2LSN8</accession>
<dbReference type="RefSeq" id="WP_260903865.1">
    <property type="nucleotide sequence ID" value="NZ_JAOCZP010000004.1"/>
</dbReference>
<dbReference type="Proteomes" id="UP001320831">
    <property type="component" value="Unassembled WGS sequence"/>
</dbReference>
<reference evidence="1 2" key="1">
    <citation type="submission" date="2022-09" db="EMBL/GenBank/DDBJ databases">
        <title>Chelativorans salina sp. nov., a novel slightly halophilic bacterium isolated from a saline lake sediment enrichment.</title>
        <authorList>
            <person name="Gao L."/>
            <person name="Fang B.-Z."/>
            <person name="Li W.-J."/>
        </authorList>
    </citation>
    <scope>NUCLEOTIDE SEQUENCE [LARGE SCALE GENOMIC DNA]</scope>
    <source>
        <strain evidence="1 2">EGI FJ00035</strain>
    </source>
</reference>
<organism evidence="1 2">
    <name type="scientific">Chelativorans salis</name>
    <dbReference type="NCBI Taxonomy" id="2978478"/>
    <lineage>
        <taxon>Bacteria</taxon>
        <taxon>Pseudomonadati</taxon>
        <taxon>Pseudomonadota</taxon>
        <taxon>Alphaproteobacteria</taxon>
        <taxon>Hyphomicrobiales</taxon>
        <taxon>Phyllobacteriaceae</taxon>
        <taxon>Chelativorans</taxon>
    </lineage>
</organism>
<comment type="caution">
    <text evidence="1">The sequence shown here is derived from an EMBL/GenBank/DDBJ whole genome shotgun (WGS) entry which is preliminary data.</text>
</comment>
<keyword evidence="2" id="KW-1185">Reference proteome</keyword>
<dbReference type="Pfam" id="PF09476">
    <property type="entry name" value="Pilus_CpaD"/>
    <property type="match status" value="1"/>
</dbReference>
<name>A0ABT2LSN8_9HYPH</name>
<dbReference type="InterPro" id="IPR019027">
    <property type="entry name" value="Pilus_biogenesis_CpaD-related"/>
</dbReference>
<dbReference type="NCBIfam" id="TIGR02522">
    <property type="entry name" value="pilus_cpaD"/>
    <property type="match status" value="1"/>
</dbReference>